<evidence type="ECO:0000313" key="2">
    <source>
        <dbReference type="Proteomes" id="UP000779070"/>
    </source>
</evidence>
<proteinExistence type="predicted"/>
<dbReference type="EMBL" id="JAFHLB010000068">
    <property type="protein sequence ID" value="MBN3580666.1"/>
    <property type="molecule type" value="Genomic_DNA"/>
</dbReference>
<name>A0ABS3A9P2_9VIBR</name>
<reference evidence="1 2" key="1">
    <citation type="submission" date="2021-02" db="EMBL/GenBank/DDBJ databases">
        <title>Draft Genome Sequences of 5 Vibrio neptunius Strains Isolated From of Bivalve Hatcheries.</title>
        <authorList>
            <person name="Galvis F."/>
            <person name="Barja J.L."/>
            <person name="Lemos M.L."/>
            <person name="Balado M."/>
        </authorList>
    </citation>
    <scope>NUCLEOTIDE SEQUENCE [LARGE SCALE GENOMIC DNA]</scope>
    <source>
        <strain evidence="1 2">PP-145.98</strain>
    </source>
</reference>
<dbReference type="Proteomes" id="UP000779070">
    <property type="component" value="Unassembled WGS sequence"/>
</dbReference>
<accession>A0ABS3A9P2</accession>
<protein>
    <submittedName>
        <fullName evidence="1">Uncharacterized protein</fullName>
    </submittedName>
</protein>
<organism evidence="1 2">
    <name type="scientific">Vibrio neptunius</name>
    <dbReference type="NCBI Taxonomy" id="170651"/>
    <lineage>
        <taxon>Bacteria</taxon>
        <taxon>Pseudomonadati</taxon>
        <taxon>Pseudomonadota</taxon>
        <taxon>Gammaproteobacteria</taxon>
        <taxon>Vibrionales</taxon>
        <taxon>Vibrionaceae</taxon>
        <taxon>Vibrio</taxon>
    </lineage>
</organism>
<dbReference type="RefSeq" id="WP_206372307.1">
    <property type="nucleotide sequence ID" value="NZ_CAWPTM010000143.1"/>
</dbReference>
<keyword evidence="2" id="KW-1185">Reference proteome</keyword>
<comment type="caution">
    <text evidence="1">The sequence shown here is derived from an EMBL/GenBank/DDBJ whole genome shotgun (WGS) entry which is preliminary data.</text>
</comment>
<sequence length="101" mass="11015">MNKIPMTIFNSNFGTMEDENGGSPMQWANCQTIGEFQVNGDKVGCQIGKMSVVLDNHFALSKRLNAELQDKQGPLEVMALVGMGVSNGKSTFILKDFDVAK</sequence>
<gene>
    <name evidence="1" type="ORF">JYA62_23945</name>
</gene>
<evidence type="ECO:0000313" key="1">
    <source>
        <dbReference type="EMBL" id="MBN3580666.1"/>
    </source>
</evidence>